<dbReference type="EMBL" id="GBRH01277014">
    <property type="protein sequence ID" value="JAD20881.1"/>
    <property type="molecule type" value="Transcribed_RNA"/>
</dbReference>
<dbReference type="AlphaFoldDB" id="A0A0A8Y3K3"/>
<sequence>MAEASIVQAQAELNKIKLHKLEKYMALLEKDTSDYDDVAKQCHDQMLAFLNNDLFG</sequence>
<name>A0A0A8Y3K3_ARUDO</name>
<protein>
    <submittedName>
        <fullName evidence="1">Uncharacterized protein</fullName>
    </submittedName>
</protein>
<organism evidence="1">
    <name type="scientific">Arundo donax</name>
    <name type="common">Giant reed</name>
    <name type="synonym">Donax arundinaceus</name>
    <dbReference type="NCBI Taxonomy" id="35708"/>
    <lineage>
        <taxon>Eukaryota</taxon>
        <taxon>Viridiplantae</taxon>
        <taxon>Streptophyta</taxon>
        <taxon>Embryophyta</taxon>
        <taxon>Tracheophyta</taxon>
        <taxon>Spermatophyta</taxon>
        <taxon>Magnoliopsida</taxon>
        <taxon>Liliopsida</taxon>
        <taxon>Poales</taxon>
        <taxon>Poaceae</taxon>
        <taxon>PACMAD clade</taxon>
        <taxon>Arundinoideae</taxon>
        <taxon>Arundineae</taxon>
        <taxon>Arundo</taxon>
    </lineage>
</organism>
<evidence type="ECO:0000313" key="1">
    <source>
        <dbReference type="EMBL" id="JAD20881.1"/>
    </source>
</evidence>
<reference evidence="1" key="1">
    <citation type="submission" date="2014-09" db="EMBL/GenBank/DDBJ databases">
        <authorList>
            <person name="Magalhaes I.L.F."/>
            <person name="Oliveira U."/>
            <person name="Santos F.R."/>
            <person name="Vidigal T.H.D.A."/>
            <person name="Brescovit A.D."/>
            <person name="Santos A.J."/>
        </authorList>
    </citation>
    <scope>NUCLEOTIDE SEQUENCE</scope>
    <source>
        <tissue evidence="1">Shoot tissue taken approximately 20 cm above the soil surface</tissue>
    </source>
</reference>
<accession>A0A0A8Y3K3</accession>
<proteinExistence type="predicted"/>
<reference evidence="1" key="2">
    <citation type="journal article" date="2015" name="Data Brief">
        <title>Shoot transcriptome of the giant reed, Arundo donax.</title>
        <authorList>
            <person name="Barrero R.A."/>
            <person name="Guerrero F.D."/>
            <person name="Moolhuijzen P."/>
            <person name="Goolsby J.A."/>
            <person name="Tidwell J."/>
            <person name="Bellgard S.E."/>
            <person name="Bellgard M.I."/>
        </authorList>
    </citation>
    <scope>NUCLEOTIDE SEQUENCE</scope>
    <source>
        <tissue evidence="1">Shoot tissue taken approximately 20 cm above the soil surface</tissue>
    </source>
</reference>